<comment type="caution">
    <text evidence="2">The sequence shown here is derived from an EMBL/GenBank/DDBJ whole genome shotgun (WGS) entry which is preliminary data.</text>
</comment>
<sequence>MKTKIWSMNENKVNSSRTVQVGCRVRPEVSEWLKTSGNVSDFVNEIIEDRYENKVIKVNENMIVLMLNDGEIMDVKTLLNDNPEYENVENIAKMALSKHVFNALTYGLDENDERLLTPEREAQAMAQLQELLEGQLKSLQDENIQLVNENRTLQHEINVFMNRENVENISENIENNPVFIKLQNENKKLQDEINVFMNRENVENISENIENNPVFINLQNENKRLQDEINVFMNRENVENTFENNPVFIKRQNENKRLQDEINVFINRENVKNIHENIEKNPVFIKIWDENRALKSENARLKTEDLDTVLSEITRFKLANQAGLDNMVNKAHNFMKKYSVKTVSTEKLKSYYIEAFENYEANTGNSDHR</sequence>
<dbReference type="EMBL" id="JASHID010000002">
    <property type="protein sequence ID" value="MDI9863474.1"/>
    <property type="molecule type" value="Genomic_DNA"/>
</dbReference>
<evidence type="ECO:0000256" key="1">
    <source>
        <dbReference type="SAM" id="Coils"/>
    </source>
</evidence>
<gene>
    <name evidence="2" type="ORF">QM480_04015</name>
</gene>
<evidence type="ECO:0000313" key="2">
    <source>
        <dbReference type="EMBL" id="MDI9863474.1"/>
    </source>
</evidence>
<reference evidence="2 3" key="1">
    <citation type="submission" date="2023-05" db="EMBL/GenBank/DDBJ databases">
        <title>Novel species of genus Flectobacillus isolated from stream in China.</title>
        <authorList>
            <person name="Lu H."/>
        </authorList>
    </citation>
    <scope>NUCLEOTIDE SEQUENCE [LARGE SCALE GENOMIC DNA]</scope>
    <source>
        <strain evidence="2 3">DC10W</strain>
    </source>
</reference>
<dbReference type="RefSeq" id="WP_283368770.1">
    <property type="nucleotide sequence ID" value="NZ_JASHID010000002.1"/>
</dbReference>
<name>A0ABT6YIQ6_9BACT</name>
<keyword evidence="1" id="KW-0175">Coiled coil</keyword>
<accession>A0ABT6YIQ6</accession>
<feature type="coiled-coil region" evidence="1">
    <location>
        <begin position="122"/>
        <end position="235"/>
    </location>
</feature>
<organism evidence="2 3">
    <name type="scientific">Flectobacillus longus</name>
    <dbReference type="NCBI Taxonomy" id="2984207"/>
    <lineage>
        <taxon>Bacteria</taxon>
        <taxon>Pseudomonadati</taxon>
        <taxon>Bacteroidota</taxon>
        <taxon>Cytophagia</taxon>
        <taxon>Cytophagales</taxon>
        <taxon>Flectobacillaceae</taxon>
        <taxon>Flectobacillus</taxon>
    </lineage>
</organism>
<protein>
    <submittedName>
        <fullName evidence="2">Uncharacterized protein</fullName>
    </submittedName>
</protein>
<keyword evidence="3" id="KW-1185">Reference proteome</keyword>
<proteinExistence type="predicted"/>
<dbReference type="Proteomes" id="UP001236569">
    <property type="component" value="Unassembled WGS sequence"/>
</dbReference>
<evidence type="ECO:0000313" key="3">
    <source>
        <dbReference type="Proteomes" id="UP001236569"/>
    </source>
</evidence>